<keyword evidence="1" id="KW-0812">Transmembrane</keyword>
<dbReference type="EMBL" id="LUEZ02000113">
    <property type="protein sequence ID" value="RDB17151.1"/>
    <property type="molecule type" value="Genomic_DNA"/>
</dbReference>
<dbReference type="InParanoid" id="A0A369J539"/>
<feature type="transmembrane region" description="Helical" evidence="1">
    <location>
        <begin position="178"/>
        <end position="198"/>
    </location>
</feature>
<keyword evidence="1" id="KW-1133">Transmembrane helix</keyword>
<feature type="transmembrane region" description="Helical" evidence="1">
    <location>
        <begin position="134"/>
        <end position="158"/>
    </location>
</feature>
<evidence type="ECO:0000313" key="3">
    <source>
        <dbReference type="Proteomes" id="UP000076154"/>
    </source>
</evidence>
<comment type="caution">
    <text evidence="2">The sequence shown here is derived from an EMBL/GenBank/DDBJ whole genome shotgun (WGS) entry which is preliminary data.</text>
</comment>
<keyword evidence="3" id="KW-1185">Reference proteome</keyword>
<reference evidence="2" key="1">
    <citation type="submission" date="2018-04" db="EMBL/GenBank/DDBJ databases">
        <title>Whole genome sequencing of Hypsizygus marmoreus.</title>
        <authorList>
            <person name="Choi I.-G."/>
            <person name="Min B."/>
            <person name="Kim J.-G."/>
            <person name="Kim S."/>
            <person name="Oh Y.-L."/>
            <person name="Kong W.-S."/>
            <person name="Park H."/>
            <person name="Jeong J."/>
            <person name="Song E.-S."/>
        </authorList>
    </citation>
    <scope>NUCLEOTIDE SEQUENCE [LARGE SCALE GENOMIC DNA]</scope>
    <source>
        <strain evidence="2">51987-8</strain>
    </source>
</reference>
<keyword evidence="1" id="KW-0472">Membrane</keyword>
<feature type="transmembrane region" description="Helical" evidence="1">
    <location>
        <begin position="58"/>
        <end position="79"/>
    </location>
</feature>
<sequence>MVNLRRSHFSGSFLHSPLCRITFARNKELDPSPNVIDWIGVFNNYCALQGTQFQSFQWVGLVLGIPQMIATLYIVGVRFPTTRLDDNVYLQKVPGDYFLKDGYQPSTNVRCAVSNFDPRLYNDRVVLQASRAQAVVGLTQFLFTIYAWIIIVLVVFVFKGCCGKFSEKLRSRMVWSRIAWLTLMLTAVAMLGVEFRYVSQDIVNPPPMFWDTNCGVLSIFMSGKNAFYDIKILQVQRIFRSLFGVA</sequence>
<gene>
    <name evidence="2" type="ORF">Hypma_001981</name>
</gene>
<evidence type="ECO:0000256" key="1">
    <source>
        <dbReference type="SAM" id="Phobius"/>
    </source>
</evidence>
<name>A0A369J539_HYPMA</name>
<accession>A0A369J539</accession>
<dbReference type="AlphaFoldDB" id="A0A369J539"/>
<organism evidence="2 3">
    <name type="scientific">Hypsizygus marmoreus</name>
    <name type="common">White beech mushroom</name>
    <name type="synonym">Agaricus marmoreus</name>
    <dbReference type="NCBI Taxonomy" id="39966"/>
    <lineage>
        <taxon>Eukaryota</taxon>
        <taxon>Fungi</taxon>
        <taxon>Dikarya</taxon>
        <taxon>Basidiomycota</taxon>
        <taxon>Agaricomycotina</taxon>
        <taxon>Agaricomycetes</taxon>
        <taxon>Agaricomycetidae</taxon>
        <taxon>Agaricales</taxon>
        <taxon>Tricholomatineae</taxon>
        <taxon>Lyophyllaceae</taxon>
        <taxon>Hypsizygus</taxon>
    </lineage>
</organism>
<protein>
    <submittedName>
        <fullName evidence="2">Uncharacterized protein</fullName>
    </submittedName>
</protein>
<proteinExistence type="predicted"/>
<evidence type="ECO:0000313" key="2">
    <source>
        <dbReference type="EMBL" id="RDB17151.1"/>
    </source>
</evidence>
<dbReference type="Proteomes" id="UP000076154">
    <property type="component" value="Unassembled WGS sequence"/>
</dbReference>